<dbReference type="Gene3D" id="2.130.10.130">
    <property type="entry name" value="Integrin alpha, N-terminal"/>
    <property type="match status" value="1"/>
</dbReference>
<evidence type="ECO:0000313" key="2">
    <source>
        <dbReference type="EMBL" id="SBT45836.1"/>
    </source>
</evidence>
<reference evidence="3" key="1">
    <citation type="submission" date="2016-06" db="EMBL/GenBank/DDBJ databases">
        <authorList>
            <person name="Varghese N."/>
            <person name="Submissions Spin"/>
        </authorList>
    </citation>
    <scope>NUCLEOTIDE SEQUENCE [LARGE SCALE GENOMIC DNA]</scope>
    <source>
        <strain evidence="3">DSM 44815</strain>
    </source>
</reference>
<protein>
    <submittedName>
        <fullName evidence="2">Repeat domain-containing protein</fullName>
    </submittedName>
</protein>
<organism evidence="2 3">
    <name type="scientific">Micromonospora auratinigra</name>
    <dbReference type="NCBI Taxonomy" id="261654"/>
    <lineage>
        <taxon>Bacteria</taxon>
        <taxon>Bacillati</taxon>
        <taxon>Actinomycetota</taxon>
        <taxon>Actinomycetes</taxon>
        <taxon>Micromonosporales</taxon>
        <taxon>Micromonosporaceae</taxon>
        <taxon>Micromonospora</taxon>
    </lineage>
</organism>
<sequence length="472" mass="52670">MKLLDRATLTRRVARQATAATLGLVGALTGALVGVTPAEASVLNGPITRTEIVDRAQNWVDRGFKYLSDSDRSTWASDAENPDHLYRRDCSGLVSMAWHLGRSYVTDEFMLSNSLWTTIAKDDMRAGDAVVRDGHMEMFVRWKSATDHSQGAYVYSFNQTGETVRNPYEKSNFGILGFDDATELNSYPKAIRRTGLVTPPPPPPSPSVDRDFDGDGNADVLARYDTTQDLWFYPGNGAGDFKKGQQRNIWSNWSAFDIILAAGDFNRDGKPDVIARNATTKDLWFYPGDGDGGLQFAKQEMVWSNWSAFDRIIAPGDFDHDGNPDLLARNATTKDLWFYPGDGHGNFKKGQQVMIWTNWSAFDLIIAADDFNRDGNVDVIARNATTKDLWFYPGDGTGDFKKGQQTMVWTNWSALDTIVGVGDFDHDGNPDLLARNATTTNLWFYPGNGAGDFKKGQQQEIWTNWGFINRII</sequence>
<evidence type="ECO:0000313" key="3">
    <source>
        <dbReference type="Proteomes" id="UP000199385"/>
    </source>
</evidence>
<dbReference type="RefSeq" id="WP_167604432.1">
    <property type="nucleotide sequence ID" value="NZ_LT594323.1"/>
</dbReference>
<dbReference type="Pfam" id="PF13517">
    <property type="entry name" value="FG-GAP_3"/>
    <property type="match status" value="2"/>
</dbReference>
<keyword evidence="3" id="KW-1185">Reference proteome</keyword>
<dbReference type="Gene3D" id="2.40.128.340">
    <property type="match status" value="1"/>
</dbReference>
<dbReference type="SUPFAM" id="SSF69318">
    <property type="entry name" value="Integrin alpha N-terminal domain"/>
    <property type="match status" value="1"/>
</dbReference>
<dbReference type="Proteomes" id="UP000199385">
    <property type="component" value="Chromosome I"/>
</dbReference>
<dbReference type="AlphaFoldDB" id="A0A1A8ZPT6"/>
<keyword evidence="1" id="KW-0732">Signal</keyword>
<dbReference type="PANTHER" id="PTHR44103">
    <property type="entry name" value="PROPROTEIN CONVERTASE P"/>
    <property type="match status" value="1"/>
</dbReference>
<dbReference type="EMBL" id="LT594323">
    <property type="protein sequence ID" value="SBT45836.1"/>
    <property type="molecule type" value="Genomic_DNA"/>
</dbReference>
<dbReference type="PANTHER" id="PTHR44103:SF1">
    <property type="entry name" value="PROPROTEIN CONVERTASE P"/>
    <property type="match status" value="1"/>
</dbReference>
<name>A0A1A8ZPT6_9ACTN</name>
<dbReference type="InterPro" id="IPR013517">
    <property type="entry name" value="FG-GAP"/>
</dbReference>
<accession>A0A1A8ZPT6</accession>
<evidence type="ECO:0000256" key="1">
    <source>
        <dbReference type="ARBA" id="ARBA00022729"/>
    </source>
</evidence>
<dbReference type="STRING" id="261654.GA0070611_3163"/>
<dbReference type="Gene3D" id="3.90.1720.10">
    <property type="entry name" value="endopeptidase domain like (from Nostoc punctiforme)"/>
    <property type="match status" value="1"/>
</dbReference>
<dbReference type="PATRIC" id="fig|261654.4.peg.3217"/>
<gene>
    <name evidence="2" type="ORF">GA0070611_3163</name>
</gene>
<proteinExistence type="predicted"/>
<dbReference type="InterPro" id="IPR028994">
    <property type="entry name" value="Integrin_alpha_N"/>
</dbReference>